<keyword evidence="10 16" id="KW-0798">TonB box</keyword>
<keyword evidence="5" id="KW-0410">Iron transport</keyword>
<evidence type="ECO:0000256" key="4">
    <source>
        <dbReference type="ARBA" id="ARBA00022452"/>
    </source>
</evidence>
<comment type="similarity">
    <text evidence="2 14 16">Belongs to the TonB-dependent receptor family.</text>
</comment>
<dbReference type="CDD" id="cd01347">
    <property type="entry name" value="ligand_gated_channel"/>
    <property type="match status" value="1"/>
</dbReference>
<keyword evidence="20" id="KW-1185">Reference proteome</keyword>
<dbReference type="Gene3D" id="2.40.170.20">
    <property type="entry name" value="TonB-dependent receptor, beta-barrel domain"/>
    <property type="match status" value="1"/>
</dbReference>
<evidence type="ECO:0000256" key="16">
    <source>
        <dbReference type="RuleBase" id="RU003357"/>
    </source>
</evidence>
<comment type="subcellular location">
    <subcellularLocation>
        <location evidence="1 14">Cell outer membrane</location>
        <topology evidence="1 14">Multi-pass membrane protein</topology>
    </subcellularLocation>
</comment>
<keyword evidence="11 14" id="KW-0472">Membrane</keyword>
<evidence type="ECO:0000256" key="12">
    <source>
        <dbReference type="ARBA" id="ARBA00023170"/>
    </source>
</evidence>
<evidence type="ECO:0000256" key="15">
    <source>
        <dbReference type="PROSITE-ProRule" id="PRU10144"/>
    </source>
</evidence>
<evidence type="ECO:0000313" key="20">
    <source>
        <dbReference type="Proteomes" id="UP001041814"/>
    </source>
</evidence>
<dbReference type="PROSITE" id="PS01156">
    <property type="entry name" value="TONB_DEPENDENT_REC_2"/>
    <property type="match status" value="1"/>
</dbReference>
<dbReference type="Proteomes" id="UP001041814">
    <property type="component" value="Unassembled WGS sequence"/>
</dbReference>
<evidence type="ECO:0000256" key="11">
    <source>
        <dbReference type="ARBA" id="ARBA00023136"/>
    </source>
</evidence>
<reference evidence="19" key="1">
    <citation type="submission" date="2017-08" db="EMBL/GenBank/DDBJ databases">
        <authorList>
            <person name="Imhoff J.F."/>
            <person name="Rahn T."/>
            <person name="Kuenzel S."/>
            <person name="Neulinger S.C."/>
        </authorList>
    </citation>
    <scope>NUCLEOTIDE SEQUENCE</scope>
    <source>
        <strain evidence="19">IM 151</strain>
    </source>
</reference>
<keyword evidence="9" id="KW-0406">Ion transport</keyword>
<dbReference type="SMART" id="SM00965">
    <property type="entry name" value="STN"/>
    <property type="match status" value="1"/>
</dbReference>
<dbReference type="Gene3D" id="2.170.130.10">
    <property type="entry name" value="TonB-dependent receptor, plug domain"/>
    <property type="match status" value="1"/>
</dbReference>
<keyword evidence="8" id="KW-0408">Iron</keyword>
<dbReference type="InterPro" id="IPR000531">
    <property type="entry name" value="Beta-barrel_TonB"/>
</dbReference>
<evidence type="ECO:0000256" key="10">
    <source>
        <dbReference type="ARBA" id="ARBA00023077"/>
    </source>
</evidence>
<dbReference type="SUPFAM" id="SSF56935">
    <property type="entry name" value="Porins"/>
    <property type="match status" value="1"/>
</dbReference>
<evidence type="ECO:0000256" key="5">
    <source>
        <dbReference type="ARBA" id="ARBA00022496"/>
    </source>
</evidence>
<comment type="caution">
    <text evidence="19">The sequence shown here is derived from an EMBL/GenBank/DDBJ whole genome shotgun (WGS) entry which is preliminary data.</text>
</comment>
<evidence type="ECO:0000256" key="9">
    <source>
        <dbReference type="ARBA" id="ARBA00023065"/>
    </source>
</evidence>
<evidence type="ECO:0000256" key="8">
    <source>
        <dbReference type="ARBA" id="ARBA00023004"/>
    </source>
</evidence>
<gene>
    <name evidence="19" type="ORF">CKO43_18230</name>
</gene>
<keyword evidence="7" id="KW-0732">Signal</keyword>
<dbReference type="Pfam" id="PF00593">
    <property type="entry name" value="TonB_dep_Rec_b-barrel"/>
    <property type="match status" value="1"/>
</dbReference>
<reference evidence="19" key="2">
    <citation type="journal article" date="2020" name="Microorganisms">
        <title>Osmotic Adaptation and Compatible Solute Biosynthesis of Phototrophic Bacteria as Revealed from Genome Analyses.</title>
        <authorList>
            <person name="Imhoff J.F."/>
            <person name="Rahn T."/>
            <person name="Kunzel S."/>
            <person name="Keller A."/>
            <person name="Neulinger S.C."/>
        </authorList>
    </citation>
    <scope>NUCLEOTIDE SEQUENCE</scope>
    <source>
        <strain evidence="19">IM 151</strain>
    </source>
</reference>
<feature type="short sequence motif" description="TonB C-terminal box" evidence="15">
    <location>
        <begin position="801"/>
        <end position="818"/>
    </location>
</feature>
<sequence length="818" mass="87789">MAVSFNHRTDTVTSPLPHRRALSLPTPAAKTWPATLLSLAIGAALAGPLSQAAAATPDEPAPRVYRIEAGPLGRALSLAAAGSGIALSFDPALTEGRSVAALNGRYTPAQAFERLLDGSGLELVQRADGSWTLRRLPAADAASALPALRVRAAALDGGADAAYRNKSAPVGVLGQKSLKDTPYSIEAYSRELMDNLQARSLADLTRFDAAISLGSDNLVTENNSLAVRGIGPDFYTGQKIDGRNVRVRAADLPLEHFDSVEILKGASALLYGFGAPGGVVNYTLKRAGDEPVRQLNTQLMDSGLVLLHGDLGGRFGDRQAFGYRVNLVGEGGDTYVDGARSGRASASLALDWRITPELNWRADALAAKHVRHGGYWALIPNSDGSTGNWGAGEPLDPIAGDKRLAPSFTRYGSRQQTWGSDLSWQFAPDWALSLAHRWSESGREFLAPAIFADAQGDYSMTFWSYANRFQSRDTQAQVSGQLQTGAVRHELSVGVLRTDTRSLNTPVDDGGNAGSGNLANPVDFANPFTRYTTNDADHEYDKVKLREVFATDTLHLGADWDIVAGLRRGTLDDRYSGYERSATTPTLATVYRPLAGLSVYASYVEALEQGSTAPETAANAGQVFEPMTSKQHEVGLKAEGERWSATAAYFRLIRGLSYTSADNVYSQDGEARYQGLELSAKARLTPQWLAGASAIWLDATGRKTTDGELEGKRIQGVARQQFAAMAEYRLAGLPLTFSAGARHIGKRPLDAANQWSVGAVTLLDAGARYQRRWAGNALTLRLNIDNLVDKAYWVTQAESSSLVQGAPRTVKLGAQIDF</sequence>
<dbReference type="Gene3D" id="3.55.50.30">
    <property type="match status" value="1"/>
</dbReference>
<organism evidence="19 20">
    <name type="scientific">Rubrivivax gelatinosus</name>
    <name type="common">Rhodocyclus gelatinosus</name>
    <name type="synonym">Rhodopseudomonas gelatinosa</name>
    <dbReference type="NCBI Taxonomy" id="28068"/>
    <lineage>
        <taxon>Bacteria</taxon>
        <taxon>Pseudomonadati</taxon>
        <taxon>Pseudomonadota</taxon>
        <taxon>Betaproteobacteria</taxon>
        <taxon>Burkholderiales</taxon>
        <taxon>Sphaerotilaceae</taxon>
        <taxon>Rubrivivax</taxon>
    </lineage>
</organism>
<keyword evidence="3 14" id="KW-0813">Transport</keyword>
<dbReference type="InterPro" id="IPR011662">
    <property type="entry name" value="Secretin/TonB_short_N"/>
</dbReference>
<protein>
    <recommendedName>
        <fullName evidence="18">Secretin/TonB short N-terminal domain-containing protein</fullName>
    </recommendedName>
</protein>
<evidence type="ECO:0000256" key="1">
    <source>
        <dbReference type="ARBA" id="ARBA00004571"/>
    </source>
</evidence>
<dbReference type="InterPro" id="IPR010105">
    <property type="entry name" value="TonB_sidphr_rcpt"/>
</dbReference>
<dbReference type="EMBL" id="NRRU01000078">
    <property type="protein sequence ID" value="MBK1714705.1"/>
    <property type="molecule type" value="Genomic_DNA"/>
</dbReference>
<keyword evidence="13 14" id="KW-0998">Cell outer membrane</keyword>
<keyword evidence="6 14" id="KW-0812">Transmembrane</keyword>
<evidence type="ECO:0000259" key="18">
    <source>
        <dbReference type="SMART" id="SM00965"/>
    </source>
</evidence>
<evidence type="ECO:0000256" key="3">
    <source>
        <dbReference type="ARBA" id="ARBA00022448"/>
    </source>
</evidence>
<proteinExistence type="inferred from homology"/>
<dbReference type="PANTHER" id="PTHR32552:SF82">
    <property type="entry name" value="FCUA PROTEIN"/>
    <property type="match status" value="1"/>
</dbReference>
<evidence type="ECO:0000256" key="6">
    <source>
        <dbReference type="ARBA" id="ARBA00022692"/>
    </source>
</evidence>
<dbReference type="Pfam" id="PF07660">
    <property type="entry name" value="STN"/>
    <property type="match status" value="1"/>
</dbReference>
<dbReference type="InterPro" id="IPR036942">
    <property type="entry name" value="Beta-barrel_TonB_sf"/>
</dbReference>
<evidence type="ECO:0000256" key="17">
    <source>
        <dbReference type="SAM" id="MobiDB-lite"/>
    </source>
</evidence>
<evidence type="ECO:0000313" key="19">
    <source>
        <dbReference type="EMBL" id="MBK1714705.1"/>
    </source>
</evidence>
<dbReference type="InterPro" id="IPR037066">
    <property type="entry name" value="Plug_dom_sf"/>
</dbReference>
<dbReference type="InterPro" id="IPR012910">
    <property type="entry name" value="Plug_dom"/>
</dbReference>
<evidence type="ECO:0000256" key="14">
    <source>
        <dbReference type="PROSITE-ProRule" id="PRU01360"/>
    </source>
</evidence>
<accession>A0ABS1E190</accession>
<dbReference type="PROSITE" id="PS52016">
    <property type="entry name" value="TONB_DEPENDENT_REC_3"/>
    <property type="match status" value="1"/>
</dbReference>
<dbReference type="Pfam" id="PF07715">
    <property type="entry name" value="Plug"/>
    <property type="match status" value="1"/>
</dbReference>
<keyword evidence="12" id="KW-0675">Receptor</keyword>
<feature type="domain" description="Secretin/TonB short N-terminal" evidence="18">
    <location>
        <begin position="85"/>
        <end position="136"/>
    </location>
</feature>
<name>A0ABS1E190_RUBGE</name>
<keyword evidence="4 14" id="KW-1134">Transmembrane beta strand</keyword>
<feature type="region of interest" description="Disordered" evidence="17">
    <location>
        <begin position="1"/>
        <end position="21"/>
    </location>
</feature>
<evidence type="ECO:0000256" key="2">
    <source>
        <dbReference type="ARBA" id="ARBA00009810"/>
    </source>
</evidence>
<dbReference type="InterPro" id="IPR010917">
    <property type="entry name" value="TonB_rcpt_CS"/>
</dbReference>
<dbReference type="NCBIfam" id="TIGR01783">
    <property type="entry name" value="TonB-siderophor"/>
    <property type="match status" value="1"/>
</dbReference>
<evidence type="ECO:0000256" key="13">
    <source>
        <dbReference type="ARBA" id="ARBA00023237"/>
    </source>
</evidence>
<dbReference type="PANTHER" id="PTHR32552">
    <property type="entry name" value="FERRICHROME IRON RECEPTOR-RELATED"/>
    <property type="match status" value="1"/>
</dbReference>
<evidence type="ECO:0000256" key="7">
    <source>
        <dbReference type="ARBA" id="ARBA00022729"/>
    </source>
</evidence>
<dbReference type="InterPro" id="IPR039426">
    <property type="entry name" value="TonB-dep_rcpt-like"/>
</dbReference>